<dbReference type="RefSeq" id="WP_114044375.1">
    <property type="nucleotide sequence ID" value="NZ_CP025198.1"/>
</dbReference>
<evidence type="ECO:0000256" key="2">
    <source>
        <dbReference type="PROSITE-ProRule" id="PRU00252"/>
    </source>
</evidence>
<dbReference type="GO" id="GO:0003697">
    <property type="term" value="F:single-stranded DNA binding"/>
    <property type="evidence" value="ECO:0007669"/>
    <property type="project" value="InterPro"/>
</dbReference>
<accession>A0A344USV6</accession>
<keyword evidence="1 2" id="KW-0238">DNA-binding</keyword>
<evidence type="ECO:0000256" key="1">
    <source>
        <dbReference type="ARBA" id="ARBA00023125"/>
    </source>
</evidence>
<dbReference type="CDD" id="cd04496">
    <property type="entry name" value="SSB_OBF"/>
    <property type="match status" value="1"/>
</dbReference>
<protein>
    <submittedName>
        <fullName evidence="4">Single-stranded DNA-binding protein 1</fullName>
    </submittedName>
</protein>
<evidence type="ECO:0000313" key="4">
    <source>
        <dbReference type="EMBL" id="AXE38354.1"/>
    </source>
</evidence>
<proteinExistence type="predicted"/>
<feature type="region of interest" description="Disordered" evidence="3">
    <location>
        <begin position="110"/>
        <end position="171"/>
    </location>
</feature>
<gene>
    <name evidence="4" type="primary">ssb1</name>
    <name evidence="4" type="ORF">JS278_01176</name>
</gene>
<organism evidence="4 5">
    <name type="scientific">Acidipropionibacterium virtanenii</name>
    <dbReference type="NCBI Taxonomy" id="2057246"/>
    <lineage>
        <taxon>Bacteria</taxon>
        <taxon>Bacillati</taxon>
        <taxon>Actinomycetota</taxon>
        <taxon>Actinomycetes</taxon>
        <taxon>Propionibacteriales</taxon>
        <taxon>Propionibacteriaceae</taxon>
        <taxon>Acidipropionibacterium</taxon>
    </lineage>
</organism>
<keyword evidence="5" id="KW-1185">Reference proteome</keyword>
<feature type="compositionally biased region" description="Basic and acidic residues" evidence="3">
    <location>
        <begin position="160"/>
        <end position="171"/>
    </location>
</feature>
<dbReference type="InterPro" id="IPR012340">
    <property type="entry name" value="NA-bd_OB-fold"/>
</dbReference>
<dbReference type="KEGG" id="acij:JS278_01176"/>
<evidence type="ECO:0000256" key="3">
    <source>
        <dbReference type="SAM" id="MobiDB-lite"/>
    </source>
</evidence>
<dbReference type="EMBL" id="CP025198">
    <property type="protein sequence ID" value="AXE38354.1"/>
    <property type="molecule type" value="Genomic_DNA"/>
</dbReference>
<dbReference type="OrthoDB" id="4427276at2"/>
<evidence type="ECO:0000313" key="5">
    <source>
        <dbReference type="Proteomes" id="UP000251995"/>
    </source>
</evidence>
<name>A0A344USV6_9ACTN</name>
<dbReference type="Gene3D" id="2.40.50.140">
    <property type="entry name" value="Nucleic acid-binding proteins"/>
    <property type="match status" value="1"/>
</dbReference>
<dbReference type="PROSITE" id="PS50935">
    <property type="entry name" value="SSB"/>
    <property type="match status" value="1"/>
</dbReference>
<dbReference type="Proteomes" id="UP000251995">
    <property type="component" value="Chromosome"/>
</dbReference>
<dbReference type="Pfam" id="PF00436">
    <property type="entry name" value="SSB"/>
    <property type="match status" value="1"/>
</dbReference>
<dbReference type="AlphaFoldDB" id="A0A344USV6"/>
<dbReference type="InterPro" id="IPR000424">
    <property type="entry name" value="Primosome_PriB/ssb"/>
</dbReference>
<reference evidence="4 5" key="1">
    <citation type="submission" date="2017-12" db="EMBL/GenBank/DDBJ databases">
        <title>The whole genome sequence of the Acidipropionibacterium virtanenii sp. nov. type strain JS278.</title>
        <authorList>
            <person name="Laine P."/>
            <person name="Deptula P."/>
            <person name="Varmanen P."/>
            <person name="Auvinen P."/>
        </authorList>
    </citation>
    <scope>NUCLEOTIDE SEQUENCE [LARGE SCALE GENOMIC DNA]</scope>
    <source>
        <strain evidence="4 5">JS278</strain>
    </source>
</reference>
<sequence>MDANISFTGNLGTDVDFVRRENWCGARFRVAQTPRFMRDGVWIDGETTWLSVRVNGRLAEHCKESLNKGDPVVVVGRLRTQVWTTQEGVQREQQVVQAISVGHDLQRGRSRMIRPAPRPEEAPISDPTGRFADPEQAEDAPVPERPEPLAEGPAEVDGMVVDRDTGEVLSG</sequence>
<dbReference type="SUPFAM" id="SSF50249">
    <property type="entry name" value="Nucleic acid-binding proteins"/>
    <property type="match status" value="1"/>
</dbReference>